<evidence type="ECO:0000313" key="2">
    <source>
        <dbReference type="Proteomes" id="UP000824890"/>
    </source>
</evidence>
<dbReference type="EMBL" id="JAGKQM010000006">
    <property type="protein sequence ID" value="KAH0920895.1"/>
    <property type="molecule type" value="Genomic_DNA"/>
</dbReference>
<sequence>GSTRPKSCSVSCTTRTRTNWNTKSTTNGRSCQQPTITKWTSELFDCMNDGENALITCFFPFITFGQIAEVIDEEGASSCGTSGMLYGVICCLLGIPCVYSCTFRTKLRSKYGLPDAPAPDWITHCFCEYCAFYQEYLELKNRGWSGNVQRQRMGQQQEMMAPPMGQRMMGEGVICVERLCLGALERLIEDLGVRREGPTVVSLPLPVPESLWVLERLFFLETEPFRWRDKVVLLLGAGGRPPPLGRAGRVAWTCDSSFAGERSLNTACLLWELLDGGLLVPSFAYTAVNYPPG</sequence>
<organism evidence="1 2">
    <name type="scientific">Brassica napus</name>
    <name type="common">Rape</name>
    <dbReference type="NCBI Taxonomy" id="3708"/>
    <lineage>
        <taxon>Eukaryota</taxon>
        <taxon>Viridiplantae</taxon>
        <taxon>Streptophyta</taxon>
        <taxon>Embryophyta</taxon>
        <taxon>Tracheophyta</taxon>
        <taxon>Spermatophyta</taxon>
        <taxon>Magnoliopsida</taxon>
        <taxon>eudicotyledons</taxon>
        <taxon>Gunneridae</taxon>
        <taxon>Pentapetalae</taxon>
        <taxon>rosids</taxon>
        <taxon>malvids</taxon>
        <taxon>Brassicales</taxon>
        <taxon>Brassicaceae</taxon>
        <taxon>Brassiceae</taxon>
        <taxon>Brassica</taxon>
    </lineage>
</organism>
<keyword evidence="2" id="KW-1185">Reference proteome</keyword>
<dbReference type="Proteomes" id="UP000824890">
    <property type="component" value="Unassembled WGS sequence"/>
</dbReference>
<dbReference type="Pfam" id="PF04749">
    <property type="entry name" value="PLAC8"/>
    <property type="match status" value="1"/>
</dbReference>
<proteinExistence type="predicted"/>
<feature type="non-terminal residue" evidence="1">
    <location>
        <position position="1"/>
    </location>
</feature>
<dbReference type="PANTHER" id="PTHR15907">
    <property type="entry name" value="DUF614 FAMILY PROTEIN-RELATED"/>
    <property type="match status" value="1"/>
</dbReference>
<gene>
    <name evidence="1" type="ORF">HID58_020913</name>
</gene>
<dbReference type="NCBIfam" id="TIGR01571">
    <property type="entry name" value="A_thal_Cys_rich"/>
    <property type="match status" value="1"/>
</dbReference>
<accession>A0ABQ8CUZ3</accession>
<name>A0ABQ8CUZ3_BRANA</name>
<reference evidence="1 2" key="1">
    <citation type="submission" date="2021-05" db="EMBL/GenBank/DDBJ databases">
        <title>Genome Assembly of Synthetic Allotetraploid Brassica napus Reveals Homoeologous Exchanges between Subgenomes.</title>
        <authorList>
            <person name="Davis J.T."/>
        </authorList>
    </citation>
    <scope>NUCLEOTIDE SEQUENCE [LARGE SCALE GENOMIC DNA]</scope>
    <source>
        <strain evidence="2">cv. Da-Ae</strain>
        <tissue evidence="1">Seedling</tissue>
    </source>
</reference>
<comment type="caution">
    <text evidence="1">The sequence shown here is derived from an EMBL/GenBank/DDBJ whole genome shotgun (WGS) entry which is preliminary data.</text>
</comment>
<evidence type="ECO:0000313" key="1">
    <source>
        <dbReference type="EMBL" id="KAH0920895.1"/>
    </source>
</evidence>
<protein>
    <submittedName>
        <fullName evidence="1">Uncharacterized protein</fullName>
    </submittedName>
</protein>
<dbReference type="InterPro" id="IPR006461">
    <property type="entry name" value="PLAC_motif_containing"/>
</dbReference>